<dbReference type="EMBL" id="BONQ01000156">
    <property type="protein sequence ID" value="GIG51542.1"/>
    <property type="molecule type" value="Genomic_DNA"/>
</dbReference>
<reference evidence="2" key="1">
    <citation type="submission" date="2021-01" db="EMBL/GenBank/DDBJ databases">
        <title>Whole genome shotgun sequence of Dactylosporangium siamense NBRC 106093.</title>
        <authorList>
            <person name="Komaki H."/>
            <person name="Tamura T."/>
        </authorList>
    </citation>
    <scope>NUCLEOTIDE SEQUENCE</scope>
    <source>
        <strain evidence="2">NBRC 106093</strain>
    </source>
</reference>
<protein>
    <submittedName>
        <fullName evidence="2">Uncharacterized protein</fullName>
    </submittedName>
</protein>
<evidence type="ECO:0000313" key="3">
    <source>
        <dbReference type="Proteomes" id="UP000660611"/>
    </source>
</evidence>
<dbReference type="AlphaFoldDB" id="A0A919PXL4"/>
<accession>A0A919PXL4</accession>
<name>A0A919PXL4_9ACTN</name>
<proteinExistence type="predicted"/>
<sequence length="120" mass="13499">MSHPSLERERLDHLAASPDPRLRGLTYRDPSVPAEVIERLNHDRETFVRGFVAVDARLSPRRVLELFADPDLCGQAAANPHLPVDVMRRIIDDGRELANERPPEGMAVFLGNWDPEKSPA</sequence>
<keyword evidence="3" id="KW-1185">Reference proteome</keyword>
<gene>
    <name evidence="2" type="ORF">Dsi01nite_095830</name>
</gene>
<organism evidence="2 3">
    <name type="scientific">Dactylosporangium siamense</name>
    <dbReference type="NCBI Taxonomy" id="685454"/>
    <lineage>
        <taxon>Bacteria</taxon>
        <taxon>Bacillati</taxon>
        <taxon>Actinomycetota</taxon>
        <taxon>Actinomycetes</taxon>
        <taxon>Micromonosporales</taxon>
        <taxon>Micromonosporaceae</taxon>
        <taxon>Dactylosporangium</taxon>
    </lineage>
</organism>
<comment type="caution">
    <text evidence="2">The sequence shown here is derived from an EMBL/GenBank/DDBJ whole genome shotgun (WGS) entry which is preliminary data.</text>
</comment>
<feature type="region of interest" description="Disordered" evidence="1">
    <location>
        <begin position="1"/>
        <end position="27"/>
    </location>
</feature>
<evidence type="ECO:0000313" key="2">
    <source>
        <dbReference type="EMBL" id="GIG51542.1"/>
    </source>
</evidence>
<dbReference type="RefSeq" id="WP_203853152.1">
    <property type="nucleotide sequence ID" value="NZ_BAAAVW010000035.1"/>
</dbReference>
<dbReference type="Proteomes" id="UP000660611">
    <property type="component" value="Unassembled WGS sequence"/>
</dbReference>
<evidence type="ECO:0000256" key="1">
    <source>
        <dbReference type="SAM" id="MobiDB-lite"/>
    </source>
</evidence>
<feature type="compositionally biased region" description="Basic and acidic residues" evidence="1">
    <location>
        <begin position="1"/>
        <end position="13"/>
    </location>
</feature>
<dbReference type="Gene3D" id="1.25.10.10">
    <property type="entry name" value="Leucine-rich Repeat Variant"/>
    <property type="match status" value="1"/>
</dbReference>
<dbReference type="InterPro" id="IPR011989">
    <property type="entry name" value="ARM-like"/>
</dbReference>